<feature type="domain" description="Subtelomeric hrmA-associated cluster protein AFUB-079030/YDR124W-like helical bundle" evidence="2">
    <location>
        <begin position="203"/>
        <end position="348"/>
    </location>
</feature>
<name>A0A8T9B5C6_9HELO</name>
<dbReference type="PANTHER" id="PTHR36102:SF1">
    <property type="entry name" value="YDR124W-LIKE HELICAL BUNDLE DOMAIN-CONTAINING PROTEIN"/>
    <property type="match status" value="1"/>
</dbReference>
<dbReference type="InterPro" id="IPR047092">
    <property type="entry name" value="AFUB_07903/YDR124W-like_hel"/>
</dbReference>
<feature type="region of interest" description="Disordered" evidence="1">
    <location>
        <begin position="594"/>
        <end position="615"/>
    </location>
</feature>
<dbReference type="AlphaFoldDB" id="A0A8T9B5C6"/>
<accession>A0A8T9B5C6</accession>
<evidence type="ECO:0000313" key="3">
    <source>
        <dbReference type="EMBL" id="TVY14937.1"/>
    </source>
</evidence>
<evidence type="ECO:0000259" key="2">
    <source>
        <dbReference type="Pfam" id="PF11001"/>
    </source>
</evidence>
<feature type="region of interest" description="Disordered" evidence="1">
    <location>
        <begin position="365"/>
        <end position="408"/>
    </location>
</feature>
<evidence type="ECO:0000313" key="4">
    <source>
        <dbReference type="Proteomes" id="UP000469559"/>
    </source>
</evidence>
<feature type="compositionally biased region" description="Basic and acidic residues" evidence="1">
    <location>
        <begin position="602"/>
        <end position="615"/>
    </location>
</feature>
<evidence type="ECO:0000256" key="1">
    <source>
        <dbReference type="SAM" id="MobiDB-lite"/>
    </source>
</evidence>
<protein>
    <recommendedName>
        <fullName evidence="2">Subtelomeric hrmA-associated cluster protein AFUB-079030/YDR124W-like helical bundle domain-containing protein</fullName>
    </recommendedName>
</protein>
<dbReference type="EMBL" id="QGMF01000585">
    <property type="protein sequence ID" value="TVY14937.1"/>
    <property type="molecule type" value="Genomic_DNA"/>
</dbReference>
<feature type="compositionally biased region" description="Polar residues" evidence="1">
    <location>
        <begin position="165"/>
        <end position="174"/>
    </location>
</feature>
<proteinExistence type="predicted"/>
<gene>
    <name evidence="3" type="primary">YDR124W</name>
    <name evidence="3" type="ORF">LARI1_G007199</name>
</gene>
<feature type="compositionally biased region" description="Polar residues" evidence="1">
    <location>
        <begin position="392"/>
        <end position="408"/>
    </location>
</feature>
<dbReference type="InterPro" id="IPR021264">
    <property type="entry name" value="AFUB_079030/YDR124W-like"/>
</dbReference>
<dbReference type="Pfam" id="PF11001">
    <property type="entry name" value="AFUB_07903_YDR124W_hel"/>
    <property type="match status" value="1"/>
</dbReference>
<feature type="compositionally biased region" description="Acidic residues" evidence="1">
    <location>
        <begin position="372"/>
        <end position="391"/>
    </location>
</feature>
<sequence length="615" mass="70847">MVNLNRNALPQGEFYPSRDNWPRNDRQYMDIQDGRFNTPSVHGYPQVYISAPIYDAKAVEHALRECAQIPVKEFALIVMQDNGEQKTYSSTSLKLHWPKIFTERFKHDFHQCARWANAEGSYPNSAYGQEGMYDMDFESGHEYRRQSTSGDSCSEMPRRLRTHQSRSVGSSGDQARSKRKRTRYLADADITIPPVQKFQHLVIGDEVEVGKFYFLRFKDLQQSSCKVMGKAFVKLVEPKKQTHHPYTKKEEGAPDWWPKIKDKGEEGVKHREPDHLYRAERIRLLVHILRMIVEPNHKQHEAIRKHELDVKTLEEVTWEAMSNWFNDKEHPGNAAKRPFLKEIFKVAKFEERYKLDATATVPIMYGERGADDSDSDEEEFKEEELQEDENENSAMRTNMSTSPESLVSPSMMQAPQQHSPFETDNQIQQRARPLIVSRHSHQAQPQPHIEDQAGYLDTNFSRSMNGYQTQSPNLQQEFRRSFHPTGFPSPQQNMYSGSTGWQNNNMLSTSSMSTNYCIANSSPLAPSAASFQLPPVTHVQQQPNMLPPPMTHHPYNDGLPMPRHYEPGPALGNQLRTGHPHQMSQNHGFGDFMHDGSGFGTHDPEMKEEQHIRPS</sequence>
<dbReference type="PANTHER" id="PTHR36102">
    <property type="entry name" value="CHROMOSOME 10, WHOLE GENOME SHOTGUN SEQUENCE"/>
    <property type="match status" value="1"/>
</dbReference>
<reference evidence="3 4" key="1">
    <citation type="submission" date="2018-05" db="EMBL/GenBank/DDBJ databases">
        <title>Whole genome sequencing for identification of molecular markers to develop diagnostic detection tools for the regulated plant pathogen Lachnellula willkommii.</title>
        <authorList>
            <person name="Giroux E."/>
            <person name="Bilodeau G."/>
        </authorList>
    </citation>
    <scope>NUCLEOTIDE SEQUENCE [LARGE SCALE GENOMIC DNA]</scope>
    <source>
        <strain evidence="3 4">CBS 203.66</strain>
    </source>
</reference>
<keyword evidence="4" id="KW-1185">Reference proteome</keyword>
<organism evidence="3 4">
    <name type="scientific">Lachnellula arida</name>
    <dbReference type="NCBI Taxonomy" id="1316785"/>
    <lineage>
        <taxon>Eukaryota</taxon>
        <taxon>Fungi</taxon>
        <taxon>Dikarya</taxon>
        <taxon>Ascomycota</taxon>
        <taxon>Pezizomycotina</taxon>
        <taxon>Leotiomycetes</taxon>
        <taxon>Helotiales</taxon>
        <taxon>Lachnaceae</taxon>
        <taxon>Lachnellula</taxon>
    </lineage>
</organism>
<feature type="region of interest" description="Disordered" evidence="1">
    <location>
        <begin position="141"/>
        <end position="182"/>
    </location>
</feature>
<comment type="caution">
    <text evidence="3">The sequence shown here is derived from an EMBL/GenBank/DDBJ whole genome shotgun (WGS) entry which is preliminary data.</text>
</comment>
<dbReference type="Proteomes" id="UP000469559">
    <property type="component" value="Unassembled WGS sequence"/>
</dbReference>
<dbReference type="OrthoDB" id="5338458at2759"/>